<accession>A0A9P0NBT4</accession>
<gene>
    <name evidence="2" type="ORF">CHIRRI_LOCUS807</name>
</gene>
<feature type="transmembrane region" description="Helical" evidence="1">
    <location>
        <begin position="83"/>
        <end position="108"/>
    </location>
</feature>
<evidence type="ECO:0000256" key="1">
    <source>
        <dbReference type="SAM" id="Phobius"/>
    </source>
</evidence>
<protein>
    <submittedName>
        <fullName evidence="2">Uncharacterized protein</fullName>
    </submittedName>
</protein>
<keyword evidence="1" id="KW-0472">Membrane</keyword>
<dbReference type="AlphaFoldDB" id="A0A9P0NBT4"/>
<evidence type="ECO:0000313" key="2">
    <source>
        <dbReference type="EMBL" id="CAH1708647.1"/>
    </source>
</evidence>
<dbReference type="EMBL" id="OU895877">
    <property type="protein sequence ID" value="CAH1708647.1"/>
    <property type="molecule type" value="Genomic_DNA"/>
</dbReference>
<feature type="transmembrane region" description="Helical" evidence="1">
    <location>
        <begin position="50"/>
        <end position="76"/>
    </location>
</feature>
<dbReference type="Proteomes" id="UP001153620">
    <property type="component" value="Chromosome 1"/>
</dbReference>
<proteinExistence type="predicted"/>
<evidence type="ECO:0000313" key="3">
    <source>
        <dbReference type="Proteomes" id="UP001153620"/>
    </source>
</evidence>
<reference evidence="2" key="2">
    <citation type="submission" date="2022-10" db="EMBL/GenBank/DDBJ databases">
        <authorList>
            <consortium name="ENA_rothamsted_submissions"/>
            <consortium name="culmorum"/>
            <person name="King R."/>
        </authorList>
    </citation>
    <scope>NUCLEOTIDE SEQUENCE</scope>
</reference>
<keyword evidence="1" id="KW-1133">Transmembrane helix</keyword>
<reference evidence="2" key="1">
    <citation type="submission" date="2022-01" db="EMBL/GenBank/DDBJ databases">
        <authorList>
            <person name="King R."/>
        </authorList>
    </citation>
    <scope>NUCLEOTIDE SEQUENCE</scope>
</reference>
<keyword evidence="1" id="KW-0812">Transmembrane</keyword>
<sequence length="171" mass="19568">MLFCSYRTVFYGVLSVIILDLFVEPPKELCGKAKNANRQGSTFSNQHCDLLTTLLVVSFIYSIIYCLVHFVVLIGIYKRNHKLILLAIIAQGIEFLVLVPAHLLIIFILSIQGLIIFTLINIAVFCTDYYTLNAFHSLYQRFELKSKERKQKIEIVSLNSFGDNKQTLTDI</sequence>
<organism evidence="2 3">
    <name type="scientific">Chironomus riparius</name>
    <dbReference type="NCBI Taxonomy" id="315576"/>
    <lineage>
        <taxon>Eukaryota</taxon>
        <taxon>Metazoa</taxon>
        <taxon>Ecdysozoa</taxon>
        <taxon>Arthropoda</taxon>
        <taxon>Hexapoda</taxon>
        <taxon>Insecta</taxon>
        <taxon>Pterygota</taxon>
        <taxon>Neoptera</taxon>
        <taxon>Endopterygota</taxon>
        <taxon>Diptera</taxon>
        <taxon>Nematocera</taxon>
        <taxon>Chironomoidea</taxon>
        <taxon>Chironomidae</taxon>
        <taxon>Chironominae</taxon>
        <taxon>Chironomus</taxon>
    </lineage>
</organism>
<feature type="transmembrane region" description="Helical" evidence="1">
    <location>
        <begin position="114"/>
        <end position="132"/>
    </location>
</feature>
<keyword evidence="3" id="KW-1185">Reference proteome</keyword>
<name>A0A9P0NBT4_9DIPT</name>